<dbReference type="InterPro" id="IPR050261">
    <property type="entry name" value="FrsA_esterase"/>
</dbReference>
<sequence>MGRATRLSIAVTAAALAATLPAPVAHAETAGFSVQTLHFDTTVGPDGGRHCDVEGDLYTPTGSSADRPAPAILTTHGFGQTKDAQRPTAEFLAGRGYVVLAYSGLGFGGSGCKVTLDSPDPDGRAAQDLVSFLGGADGIAYRDAAHTQPVPGLDLVVRDEIAHDGRALPNDPRVGMIGGSYGGAVQFAAASVDPRIDTIVPMITWNDLSYSLAPNSATAGAGVSSAVPGATKSSWGLLFSAAGVTAPGVDGYRGDPTKLVGCPNFADQTCKVLVTAMARGFGDPAAVRFLRSASVVSYVDRIHVPVLLIQGEEDTLFNLNEARATFDALRGQGTEVAMIWQRLGHSSEGLRTGFARRPDPDTQYPTRRYLDWFDRHLRGASVDVAPAFAYERGWAADPSDPGRAFANAAGPDVGTAFALHLSDGGRLTTDPATIRPGTQSLRTPPAGLVDGATPSNLSVPPGPRPEQQPAGGIAQWTADPQAEPLDVVGAPTLDLEVSTSAPVTGPADAPVLFVKLYDVAPDGAATLVNGQVAPVRIVEPGRPVRVTLPAIVHRFDTGHRVRVAVAGSDSNFRGGLVPHQVSIPAGDPARQLVLPTVAN</sequence>
<dbReference type="Proteomes" id="UP001501183">
    <property type="component" value="Unassembled WGS sequence"/>
</dbReference>
<name>A0ABP8PHS7_9NOCA</name>
<dbReference type="EMBL" id="BAABFB010000066">
    <property type="protein sequence ID" value="GAA4486386.1"/>
    <property type="molecule type" value="Genomic_DNA"/>
</dbReference>
<feature type="region of interest" description="Disordered" evidence="3">
    <location>
        <begin position="430"/>
        <end position="472"/>
    </location>
</feature>
<dbReference type="SMART" id="SM00939">
    <property type="entry name" value="PepX_C"/>
    <property type="match status" value="1"/>
</dbReference>
<evidence type="ECO:0000256" key="4">
    <source>
        <dbReference type="SAM" id="SignalP"/>
    </source>
</evidence>
<dbReference type="InterPro" id="IPR000383">
    <property type="entry name" value="Xaa-Pro-like_dom"/>
</dbReference>
<reference evidence="7" key="1">
    <citation type="journal article" date="2019" name="Int. J. Syst. Evol. Microbiol.">
        <title>The Global Catalogue of Microorganisms (GCM) 10K type strain sequencing project: providing services to taxonomists for standard genome sequencing and annotation.</title>
        <authorList>
            <consortium name="The Broad Institute Genomics Platform"/>
            <consortium name="The Broad Institute Genome Sequencing Center for Infectious Disease"/>
            <person name="Wu L."/>
            <person name="Ma J."/>
        </authorList>
    </citation>
    <scope>NUCLEOTIDE SEQUENCE [LARGE SCALE GENOMIC DNA]</scope>
    <source>
        <strain evidence="7">JCM 32206</strain>
    </source>
</reference>
<evidence type="ECO:0000313" key="7">
    <source>
        <dbReference type="Proteomes" id="UP001501183"/>
    </source>
</evidence>
<feature type="domain" description="Xaa-Pro dipeptidyl-peptidase C-terminal" evidence="5">
    <location>
        <begin position="370"/>
        <end position="591"/>
    </location>
</feature>
<dbReference type="RefSeq" id="WP_345349895.1">
    <property type="nucleotide sequence ID" value="NZ_BAABFB010000066.1"/>
</dbReference>
<evidence type="ECO:0000256" key="3">
    <source>
        <dbReference type="SAM" id="MobiDB-lite"/>
    </source>
</evidence>
<comment type="similarity">
    <text evidence="1">Belongs to the AB hydrolase superfamily.</text>
</comment>
<keyword evidence="7" id="KW-1185">Reference proteome</keyword>
<evidence type="ECO:0000259" key="5">
    <source>
        <dbReference type="SMART" id="SM00939"/>
    </source>
</evidence>
<gene>
    <name evidence="6" type="ORF">GCM10023094_42630</name>
</gene>
<evidence type="ECO:0000256" key="2">
    <source>
        <dbReference type="ARBA" id="ARBA00022801"/>
    </source>
</evidence>
<proteinExistence type="inferred from homology"/>
<evidence type="ECO:0000256" key="1">
    <source>
        <dbReference type="ARBA" id="ARBA00008645"/>
    </source>
</evidence>
<dbReference type="InterPro" id="IPR029058">
    <property type="entry name" value="AB_hydrolase_fold"/>
</dbReference>
<dbReference type="PANTHER" id="PTHR22946">
    <property type="entry name" value="DIENELACTONE HYDROLASE DOMAIN-CONTAINING PROTEIN-RELATED"/>
    <property type="match status" value="1"/>
</dbReference>
<dbReference type="Gene3D" id="3.40.50.1820">
    <property type="entry name" value="alpha/beta hydrolase"/>
    <property type="match status" value="1"/>
</dbReference>
<feature type="signal peptide" evidence="4">
    <location>
        <begin position="1"/>
        <end position="27"/>
    </location>
</feature>
<keyword evidence="4" id="KW-0732">Signal</keyword>
<accession>A0ABP8PHS7</accession>
<dbReference type="Pfam" id="PF02129">
    <property type="entry name" value="Peptidase_S15"/>
    <property type="match status" value="1"/>
</dbReference>
<feature type="chain" id="PRO_5045751516" description="Xaa-Pro dipeptidyl-peptidase C-terminal domain-containing protein" evidence="4">
    <location>
        <begin position="28"/>
        <end position="599"/>
    </location>
</feature>
<dbReference type="InterPro" id="IPR008979">
    <property type="entry name" value="Galactose-bd-like_sf"/>
</dbReference>
<dbReference type="Pfam" id="PF08530">
    <property type="entry name" value="PepX_C"/>
    <property type="match status" value="1"/>
</dbReference>
<dbReference type="InterPro" id="IPR013736">
    <property type="entry name" value="Xaa-Pro_dipept_C"/>
</dbReference>
<comment type="caution">
    <text evidence="6">The sequence shown here is derived from an EMBL/GenBank/DDBJ whole genome shotgun (WGS) entry which is preliminary data.</text>
</comment>
<protein>
    <recommendedName>
        <fullName evidence="5">Xaa-Pro dipeptidyl-peptidase C-terminal domain-containing protein</fullName>
    </recommendedName>
</protein>
<dbReference type="PANTHER" id="PTHR22946:SF9">
    <property type="entry name" value="POLYKETIDE TRANSFERASE AF380"/>
    <property type="match status" value="1"/>
</dbReference>
<evidence type="ECO:0000313" key="6">
    <source>
        <dbReference type="EMBL" id="GAA4486386.1"/>
    </source>
</evidence>
<dbReference type="Gene3D" id="2.60.120.260">
    <property type="entry name" value="Galactose-binding domain-like"/>
    <property type="match status" value="1"/>
</dbReference>
<organism evidence="6 7">
    <name type="scientific">Rhodococcus olei</name>
    <dbReference type="NCBI Taxonomy" id="2161675"/>
    <lineage>
        <taxon>Bacteria</taxon>
        <taxon>Bacillati</taxon>
        <taxon>Actinomycetota</taxon>
        <taxon>Actinomycetes</taxon>
        <taxon>Mycobacteriales</taxon>
        <taxon>Nocardiaceae</taxon>
        <taxon>Rhodococcus</taxon>
    </lineage>
</organism>
<dbReference type="SUPFAM" id="SSF53474">
    <property type="entry name" value="alpha/beta-Hydrolases"/>
    <property type="match status" value="1"/>
</dbReference>
<dbReference type="SUPFAM" id="SSF49785">
    <property type="entry name" value="Galactose-binding domain-like"/>
    <property type="match status" value="1"/>
</dbReference>
<keyword evidence="2" id="KW-0378">Hydrolase</keyword>